<feature type="domain" description="GGDEF" evidence="2">
    <location>
        <begin position="232"/>
        <end position="363"/>
    </location>
</feature>
<dbReference type="PROSITE" id="PS50883">
    <property type="entry name" value="EAL"/>
    <property type="match status" value="1"/>
</dbReference>
<protein>
    <submittedName>
        <fullName evidence="3">EAL domain-containing protein</fullName>
    </submittedName>
</protein>
<dbReference type="SMART" id="SM00267">
    <property type="entry name" value="GGDEF"/>
    <property type="match status" value="1"/>
</dbReference>
<dbReference type="EMBL" id="JBHSGB010000017">
    <property type="protein sequence ID" value="MFC4656808.1"/>
    <property type="molecule type" value="Genomic_DNA"/>
</dbReference>
<evidence type="ECO:0000259" key="1">
    <source>
        <dbReference type="PROSITE" id="PS50883"/>
    </source>
</evidence>
<dbReference type="InterPro" id="IPR001633">
    <property type="entry name" value="EAL_dom"/>
</dbReference>
<evidence type="ECO:0000313" key="4">
    <source>
        <dbReference type="Proteomes" id="UP001595962"/>
    </source>
</evidence>
<dbReference type="SMART" id="SM00052">
    <property type="entry name" value="EAL"/>
    <property type="match status" value="1"/>
</dbReference>
<dbReference type="InterPro" id="IPR050706">
    <property type="entry name" value="Cyclic-di-GMP_PDE-like"/>
</dbReference>
<dbReference type="Pfam" id="PF00563">
    <property type="entry name" value="EAL"/>
    <property type="match status" value="1"/>
</dbReference>
<name>A0ABV9JRC4_9GAMM</name>
<proteinExistence type="predicted"/>
<dbReference type="InterPro" id="IPR029787">
    <property type="entry name" value="Nucleotide_cyclase"/>
</dbReference>
<accession>A0ABV9JRC4</accession>
<evidence type="ECO:0000259" key="2">
    <source>
        <dbReference type="PROSITE" id="PS50887"/>
    </source>
</evidence>
<dbReference type="InterPro" id="IPR035919">
    <property type="entry name" value="EAL_sf"/>
</dbReference>
<gene>
    <name evidence="3" type="ORF">ACFO3I_17455</name>
</gene>
<dbReference type="RefSeq" id="WP_377336227.1">
    <property type="nucleotide sequence ID" value="NZ_JBHSGB010000017.1"/>
</dbReference>
<dbReference type="Pfam" id="PF00990">
    <property type="entry name" value="GGDEF"/>
    <property type="match status" value="1"/>
</dbReference>
<dbReference type="SUPFAM" id="SSF141868">
    <property type="entry name" value="EAL domain-like"/>
    <property type="match status" value="1"/>
</dbReference>
<keyword evidence="4" id="KW-1185">Reference proteome</keyword>
<dbReference type="Gene3D" id="3.30.70.270">
    <property type="match status" value="1"/>
</dbReference>
<dbReference type="PANTHER" id="PTHR33121">
    <property type="entry name" value="CYCLIC DI-GMP PHOSPHODIESTERASE PDEF"/>
    <property type="match status" value="1"/>
</dbReference>
<dbReference type="Proteomes" id="UP001595962">
    <property type="component" value="Unassembled WGS sequence"/>
</dbReference>
<dbReference type="SUPFAM" id="SSF55073">
    <property type="entry name" value="Nucleotide cyclase"/>
    <property type="match status" value="1"/>
</dbReference>
<dbReference type="Gene3D" id="3.20.20.450">
    <property type="entry name" value="EAL domain"/>
    <property type="match status" value="1"/>
</dbReference>
<dbReference type="PROSITE" id="PS50887">
    <property type="entry name" value="GGDEF"/>
    <property type="match status" value="1"/>
</dbReference>
<dbReference type="CDD" id="cd01948">
    <property type="entry name" value="EAL"/>
    <property type="match status" value="1"/>
</dbReference>
<evidence type="ECO:0000313" key="3">
    <source>
        <dbReference type="EMBL" id="MFC4656808.1"/>
    </source>
</evidence>
<dbReference type="InterPro" id="IPR043128">
    <property type="entry name" value="Rev_trsase/Diguanyl_cyclase"/>
</dbReference>
<dbReference type="InterPro" id="IPR000160">
    <property type="entry name" value="GGDEF_dom"/>
</dbReference>
<reference evidence="4" key="1">
    <citation type="journal article" date="2019" name="Int. J. Syst. Evol. Microbiol.">
        <title>The Global Catalogue of Microorganisms (GCM) 10K type strain sequencing project: providing services to taxonomists for standard genome sequencing and annotation.</title>
        <authorList>
            <consortium name="The Broad Institute Genomics Platform"/>
            <consortium name="The Broad Institute Genome Sequencing Center for Infectious Disease"/>
            <person name="Wu L."/>
            <person name="Ma J."/>
        </authorList>
    </citation>
    <scope>NUCLEOTIDE SEQUENCE [LARGE SCALE GENOMIC DNA]</scope>
    <source>
        <strain evidence="4">DT28</strain>
    </source>
</reference>
<organism evidence="3 4">
    <name type="scientific">Rheinheimera marina</name>
    <dbReference type="NCBI Taxonomy" id="1774958"/>
    <lineage>
        <taxon>Bacteria</taxon>
        <taxon>Pseudomonadati</taxon>
        <taxon>Pseudomonadota</taxon>
        <taxon>Gammaproteobacteria</taxon>
        <taxon>Chromatiales</taxon>
        <taxon>Chromatiaceae</taxon>
        <taxon>Rheinheimera</taxon>
    </lineage>
</organism>
<dbReference type="PANTHER" id="PTHR33121:SF79">
    <property type="entry name" value="CYCLIC DI-GMP PHOSPHODIESTERASE PDED-RELATED"/>
    <property type="match status" value="1"/>
</dbReference>
<comment type="caution">
    <text evidence="3">The sequence shown here is derived from an EMBL/GenBank/DDBJ whole genome shotgun (WGS) entry which is preliminary data.</text>
</comment>
<dbReference type="NCBIfam" id="TIGR00254">
    <property type="entry name" value="GGDEF"/>
    <property type="match status" value="1"/>
</dbReference>
<sequence>MKLPTRLSLLSWSCALLSAVLSFWLFWQSAAIQISQLQQTHQAAIQQLLANHLTGDTKILTRQLSVSFQLPYLKVSQLDGAVLHEQETTESGIELAGIALGLFGVSLQPTEIRDELHGLKVSYSPALQTLLQQLQWQSLLLCLGSALLVLLPFYRVKNQSIRKLAHAIHPMETAAHQATVQSAVPTPAPATGTTAADYLLELALVDQLTGLPNRQQFVRSYETLLKNANAVHHCLFVVIRCENLNDINQQQGYIAGDLYIKEMADQLRQLGLDPAPALFRLNHTDFCLLQEDASLEQAQQIAKMLLQQCQHYLQQKDLTHPVHLGLVLTHQGKALGELLALADTAIGLARQQHGTGSVRLYLYNDQEHSAHQTSFSPQNWRQLLDDIIEHQLLSLLGQMVQPLNKASRSYTELLVRFRSKDEQLLPTALVLDMAAKLDRLVELEKLIVEQAIALAARLPNQTLGINLSAGAVQDEQFVAWLDRRLSRDTELCNRLVFEISEQGLQHNLRLSKRLLDLLHQQGARVTVERFGMGITSFKFFRELKPDFVKLDGSYTRQIEDDKNNQYFIRLMVDLAHRIGIAVLAENVETAAEKQMLESLLVDGLQGYYLNKPAALE</sequence>
<feature type="domain" description="EAL" evidence="1">
    <location>
        <begin position="377"/>
        <end position="616"/>
    </location>
</feature>